<keyword evidence="1" id="KW-0732">Signal</keyword>
<comment type="caution">
    <text evidence="2">The sequence shown here is derived from an EMBL/GenBank/DDBJ whole genome shotgun (WGS) entry which is preliminary data.</text>
</comment>
<gene>
    <name evidence="2" type="ORF">BCS90_18505</name>
</gene>
<reference evidence="2" key="1">
    <citation type="submission" date="2016-07" db="EMBL/GenBank/DDBJ databases">
        <authorList>
            <person name="Kauffman K."/>
            <person name="Arevalo P."/>
            <person name="Polz M.F."/>
        </authorList>
    </citation>
    <scope>NUCLEOTIDE SEQUENCE</scope>
    <source>
        <strain evidence="2">10N.222.46.E12</strain>
    </source>
</reference>
<evidence type="ECO:0000313" key="2">
    <source>
        <dbReference type="EMBL" id="PMP28988.1"/>
    </source>
</evidence>
<evidence type="ECO:0000256" key="1">
    <source>
        <dbReference type="SAM" id="SignalP"/>
    </source>
</evidence>
<proteinExistence type="predicted"/>
<feature type="chain" id="PRO_5031475920" description="Porin domain-containing protein" evidence="1">
    <location>
        <begin position="19"/>
        <end position="382"/>
    </location>
</feature>
<dbReference type="Gene3D" id="2.40.160.10">
    <property type="entry name" value="Porin"/>
    <property type="match status" value="1"/>
</dbReference>
<organism evidence="2">
    <name type="scientific">Vibrio cyclitrophicus</name>
    <dbReference type="NCBI Taxonomy" id="47951"/>
    <lineage>
        <taxon>Bacteria</taxon>
        <taxon>Pseudomonadati</taxon>
        <taxon>Pseudomonadota</taxon>
        <taxon>Gammaproteobacteria</taxon>
        <taxon>Vibrionales</taxon>
        <taxon>Vibrionaceae</taxon>
        <taxon>Vibrio</taxon>
    </lineage>
</organism>
<feature type="signal peptide" evidence="1">
    <location>
        <begin position="1"/>
        <end position="18"/>
    </location>
</feature>
<dbReference type="AlphaFoldDB" id="A0A7Z1MIG3"/>
<dbReference type="InterPro" id="IPR023614">
    <property type="entry name" value="Porin_dom_sf"/>
</dbReference>
<dbReference type="EMBL" id="MDBS01000029">
    <property type="protein sequence ID" value="PMP28988.1"/>
    <property type="molecule type" value="Genomic_DNA"/>
</dbReference>
<reference evidence="2" key="2">
    <citation type="journal article" date="2018" name="Nature">
        <title>A major lineage of non-tailed dsDNA viruses as unrecognized killers of marine bacteria.</title>
        <authorList>
            <person name="Kauffman K.M."/>
            <person name="Hussain F.A."/>
            <person name="Yang J."/>
            <person name="Arevalo P."/>
            <person name="Brown J.M."/>
            <person name="Chang W.K."/>
            <person name="VanInsberghe D."/>
            <person name="Elsherbini J."/>
            <person name="Sharma R.S."/>
            <person name="Cutler M.B."/>
            <person name="Kelly L."/>
            <person name="Polz M.F."/>
        </authorList>
    </citation>
    <scope>NUCLEOTIDE SEQUENCE</scope>
    <source>
        <strain evidence="2">10N.222.46.E12</strain>
    </source>
</reference>
<evidence type="ECO:0008006" key="3">
    <source>
        <dbReference type="Google" id="ProtNLM"/>
    </source>
</evidence>
<protein>
    <recommendedName>
        <fullName evidence="3">Porin domain-containing protein</fullName>
    </recommendedName>
</protein>
<dbReference type="RefSeq" id="WP_016789851.1">
    <property type="nucleotide sequence ID" value="NZ_CAWNTZ010000034.1"/>
</dbReference>
<name>A0A7Z1MIG3_9VIBR</name>
<dbReference type="SUPFAM" id="SSF56935">
    <property type="entry name" value="Porins"/>
    <property type="match status" value="1"/>
</dbReference>
<accession>A0A7Z1MIG3</accession>
<sequence length="382" mass="42661">MKKTLIAALVSVACGANAASMEDINISGFGSVGIGKANNDVNYAGYTSDNLQWEQETLAGLQFDFNVNEKAKFVTQIVANSRYDYEPKIEMAYASYDFERFTARAGKLRLPLFFYSDYTDLGYAYPMIRPSQELYENIVLKSYTGADLLIPVEFDNSSLLIQPVIGVGTIDEDDSIVGEVKLDKLMGVSANWNVGDMTFRGSYFVAESNPSCNFNDDSLFADPYCRMGKMLDSKDGQFISLGAQYDNGDLIANIEGADVQLDGEFYDYQSISALVGYRVNEFTPYLSINWVETTDNEERTNMTGVQSALREALNYERLSYSVGSRWDFAKNMSLKVDVTYVDYKGTSGGFQENIETVGTYFATGNFFEDDSILYSAKLDFVF</sequence>